<reference evidence="1 2" key="1">
    <citation type="submission" date="2023-03" db="EMBL/GenBank/DDBJ databases">
        <title>Bacillus Genome Sequencing.</title>
        <authorList>
            <person name="Dunlap C."/>
        </authorList>
    </citation>
    <scope>NUCLEOTIDE SEQUENCE [LARGE SCALE GENOMIC DNA]</scope>
    <source>
        <strain evidence="1 2">B-23453</strain>
    </source>
</reference>
<accession>A0ABU6ML94</accession>
<sequence length="429" mass="46819">MSIDYENISLYRIRVHRKATFINKYDIPSKAKSALTQLTDGKRFRNLRRGASIAVTAGSRGMANNVTLLKSIIAALRDLGFQPFLFSAMGSHGGGTGEGQEKILQSLGITPSTMGCPVSCSGEVRLLEEFDRLGKKIPVYCAKEAMEADGILVVNRIKPHTSFHGDYESGLLKMMTVGMGRAKGADVFHSLGAEYLAEAVPLIGSRILKLAPVIGGIGIVENANEQTAIISGIPIERIFEEEKQLLIEAKKQMPKLPIEKADICIVCEMGKNFSGTGMDTNIIGRLRIQGIPEPTAPHFTYLGVLRLSEPSHGNATGIGLADFTTKKLAKAIDSKSTYLNCLTSGFVIRASVPMNFETDRELVQGALQALKYDGVISLRLIIIKNTLNIDELWVTKAIFDELKVDETIEFVEELPSIPFDSEGNLVLME</sequence>
<keyword evidence="2" id="KW-1185">Reference proteome</keyword>
<proteinExistence type="predicted"/>
<dbReference type="Proteomes" id="UP001341444">
    <property type="component" value="Unassembled WGS sequence"/>
</dbReference>
<dbReference type="RefSeq" id="WP_083953004.1">
    <property type="nucleotide sequence ID" value="NZ_JARMAB010000032.1"/>
</dbReference>
<protein>
    <submittedName>
        <fullName evidence="1">DUF2088 domain-containing protein</fullName>
    </submittedName>
</protein>
<dbReference type="EMBL" id="JARMAB010000032">
    <property type="protein sequence ID" value="MED1205451.1"/>
    <property type="molecule type" value="Genomic_DNA"/>
</dbReference>
<comment type="caution">
    <text evidence="1">The sequence shown here is derived from an EMBL/GenBank/DDBJ whole genome shotgun (WGS) entry which is preliminary data.</text>
</comment>
<evidence type="ECO:0000313" key="2">
    <source>
        <dbReference type="Proteomes" id="UP001341444"/>
    </source>
</evidence>
<name>A0ABU6ML94_9BACI</name>
<organism evidence="1 2">
    <name type="scientific">Heyndrickxia acidicola</name>
    <dbReference type="NCBI Taxonomy" id="209389"/>
    <lineage>
        <taxon>Bacteria</taxon>
        <taxon>Bacillati</taxon>
        <taxon>Bacillota</taxon>
        <taxon>Bacilli</taxon>
        <taxon>Bacillales</taxon>
        <taxon>Bacillaceae</taxon>
        <taxon>Heyndrickxia</taxon>
    </lineage>
</organism>
<gene>
    <name evidence="1" type="ORF">P4T90_20585</name>
</gene>
<evidence type="ECO:0000313" key="1">
    <source>
        <dbReference type="EMBL" id="MED1205451.1"/>
    </source>
</evidence>
<dbReference type="Gene3D" id="3.40.50.11440">
    <property type="match status" value="1"/>
</dbReference>